<dbReference type="OrthoDB" id="725917at2"/>
<dbReference type="AlphaFoldDB" id="A0A2A4GDF6"/>
<dbReference type="Gene3D" id="1.25.40.390">
    <property type="match status" value="1"/>
</dbReference>
<feature type="chain" id="PRO_5013059745" description="SusD/RagB family nutrient-binding outer membrane lipoprotein" evidence="1">
    <location>
        <begin position="21"/>
        <end position="483"/>
    </location>
</feature>
<dbReference type="Proteomes" id="UP000219559">
    <property type="component" value="Unassembled WGS sequence"/>
</dbReference>
<evidence type="ECO:0000313" key="3">
    <source>
        <dbReference type="Proteomes" id="UP000219559"/>
    </source>
</evidence>
<keyword evidence="3" id="KW-1185">Reference proteome</keyword>
<dbReference type="InterPro" id="IPR041662">
    <property type="entry name" value="SusD-like_2"/>
</dbReference>
<reference evidence="2 3" key="1">
    <citation type="submission" date="2017-04" db="EMBL/GenBank/DDBJ databases">
        <title>A new member of the family Flavobacteriaceae isolated from ascidians.</title>
        <authorList>
            <person name="Chen L."/>
        </authorList>
    </citation>
    <scope>NUCLEOTIDE SEQUENCE [LARGE SCALE GENOMIC DNA]</scope>
    <source>
        <strain evidence="2 3">HQA918</strain>
    </source>
</reference>
<dbReference type="SUPFAM" id="SSF48452">
    <property type="entry name" value="TPR-like"/>
    <property type="match status" value="1"/>
</dbReference>
<gene>
    <name evidence="2" type="ORF">B7P33_01550</name>
</gene>
<dbReference type="EMBL" id="NBWU01000001">
    <property type="protein sequence ID" value="PCE66014.1"/>
    <property type="molecule type" value="Genomic_DNA"/>
</dbReference>
<organism evidence="2 3">
    <name type="scientific">Sediminicola luteus</name>
    <dbReference type="NCBI Taxonomy" id="319238"/>
    <lineage>
        <taxon>Bacteria</taxon>
        <taxon>Pseudomonadati</taxon>
        <taxon>Bacteroidota</taxon>
        <taxon>Flavobacteriia</taxon>
        <taxon>Flavobacteriales</taxon>
        <taxon>Flavobacteriaceae</taxon>
        <taxon>Sediminicola</taxon>
    </lineage>
</organism>
<evidence type="ECO:0000256" key="1">
    <source>
        <dbReference type="SAM" id="SignalP"/>
    </source>
</evidence>
<dbReference type="Pfam" id="PF12771">
    <property type="entry name" value="SusD-like_2"/>
    <property type="match status" value="1"/>
</dbReference>
<dbReference type="PROSITE" id="PS51257">
    <property type="entry name" value="PROKAR_LIPOPROTEIN"/>
    <property type="match status" value="1"/>
</dbReference>
<evidence type="ECO:0008006" key="4">
    <source>
        <dbReference type="Google" id="ProtNLM"/>
    </source>
</evidence>
<protein>
    <recommendedName>
        <fullName evidence="4">SusD/RagB family nutrient-binding outer membrane lipoprotein</fullName>
    </recommendedName>
</protein>
<dbReference type="InterPro" id="IPR011990">
    <property type="entry name" value="TPR-like_helical_dom_sf"/>
</dbReference>
<dbReference type="RefSeq" id="WP_097441538.1">
    <property type="nucleotide sequence ID" value="NZ_NBWU01000001.1"/>
</dbReference>
<sequence length="483" mass="53157">MKKYFYHIAFVLALGTLTVACDDHLDKLNTNPNGPETIDDAPLFTKAAHSLLEYTANTSSFKFGGQYSHSIMCGGTARTADGYTDGFDGDYNGMASNLMDNVIRQTTDALAITAEGDGKNELRHALISVVEVMAFAKLTDMYGDIPYFEGGHGKEGNVTPKYDSQADIYDDMVARLASSIDIIQGGNPANAYPNSDPFFENDMDKWARLANSFRLRLALRMRNADPAKAQAVIAACLTKPFIETIDQNATFDRFETVNPWFDLTYRWPELKVSTKFLDQLQNTADPRLPALVAPDTNGGYRGITNGISDTDFAESDFGSASNLGDKVIESGSKLYFMTAAEVWFLRAEVALLVNEDAAMANTYFQNGLQASFDQWDVDGSAFLAGPHGSLAGSPEAMTEQIDTQIWVALAPDYLESWFSIRRTGYPVIEQRTGDMQLGVTNGVLPSRFLYSTLELSTNKTNVEAAIANQGANKIDTQLWWDKQ</sequence>
<proteinExistence type="predicted"/>
<name>A0A2A4GDF6_9FLAO</name>
<accession>A0A2A4GDF6</accession>
<feature type="signal peptide" evidence="1">
    <location>
        <begin position="1"/>
        <end position="20"/>
    </location>
</feature>
<keyword evidence="1" id="KW-0732">Signal</keyword>
<comment type="caution">
    <text evidence="2">The sequence shown here is derived from an EMBL/GenBank/DDBJ whole genome shotgun (WGS) entry which is preliminary data.</text>
</comment>
<evidence type="ECO:0000313" key="2">
    <source>
        <dbReference type="EMBL" id="PCE66014.1"/>
    </source>
</evidence>